<dbReference type="HOGENOM" id="CLU_173711_0_0_1"/>
<dbReference type="InParanoid" id="A0A0C2WZR1"/>
<keyword evidence="3" id="KW-1185">Reference proteome</keyword>
<name>A0A0C2WZR1_AMAMK</name>
<sequence length="89" mass="10153">MADALSRIYSDEPMDVVWVESEFVGKDNDVDEEDREDNLPETSRPVYTGAVAAVLDTEEDTPLRRSTRLAEAGAEKRTYVEPKRTYKKK</sequence>
<protein>
    <submittedName>
        <fullName evidence="2">Uncharacterized protein</fullName>
    </submittedName>
</protein>
<dbReference type="OrthoDB" id="3098309at2759"/>
<feature type="compositionally biased region" description="Basic and acidic residues" evidence="1">
    <location>
        <begin position="73"/>
        <end position="89"/>
    </location>
</feature>
<evidence type="ECO:0000313" key="3">
    <source>
        <dbReference type="Proteomes" id="UP000054549"/>
    </source>
</evidence>
<feature type="non-terminal residue" evidence="2">
    <location>
        <position position="89"/>
    </location>
</feature>
<feature type="region of interest" description="Disordered" evidence="1">
    <location>
        <begin position="27"/>
        <end position="89"/>
    </location>
</feature>
<dbReference type="EMBL" id="KN818271">
    <property type="protein sequence ID" value="KIL62361.1"/>
    <property type="molecule type" value="Genomic_DNA"/>
</dbReference>
<proteinExistence type="predicted"/>
<dbReference type="AlphaFoldDB" id="A0A0C2WZR1"/>
<evidence type="ECO:0000256" key="1">
    <source>
        <dbReference type="SAM" id="MobiDB-lite"/>
    </source>
</evidence>
<reference evidence="2 3" key="1">
    <citation type="submission" date="2014-04" db="EMBL/GenBank/DDBJ databases">
        <title>Evolutionary Origins and Diversification of the Mycorrhizal Mutualists.</title>
        <authorList>
            <consortium name="DOE Joint Genome Institute"/>
            <consortium name="Mycorrhizal Genomics Consortium"/>
            <person name="Kohler A."/>
            <person name="Kuo A."/>
            <person name="Nagy L.G."/>
            <person name="Floudas D."/>
            <person name="Copeland A."/>
            <person name="Barry K.W."/>
            <person name="Cichocki N."/>
            <person name="Veneault-Fourrey C."/>
            <person name="LaButti K."/>
            <person name="Lindquist E.A."/>
            <person name="Lipzen A."/>
            <person name="Lundell T."/>
            <person name="Morin E."/>
            <person name="Murat C."/>
            <person name="Riley R."/>
            <person name="Ohm R."/>
            <person name="Sun H."/>
            <person name="Tunlid A."/>
            <person name="Henrissat B."/>
            <person name="Grigoriev I.V."/>
            <person name="Hibbett D.S."/>
            <person name="Martin F."/>
        </authorList>
    </citation>
    <scope>NUCLEOTIDE SEQUENCE [LARGE SCALE GENOMIC DNA]</scope>
    <source>
        <strain evidence="2 3">Koide BX008</strain>
    </source>
</reference>
<accession>A0A0C2WZR1</accession>
<organism evidence="2 3">
    <name type="scientific">Amanita muscaria (strain Koide BX008)</name>
    <dbReference type="NCBI Taxonomy" id="946122"/>
    <lineage>
        <taxon>Eukaryota</taxon>
        <taxon>Fungi</taxon>
        <taxon>Dikarya</taxon>
        <taxon>Basidiomycota</taxon>
        <taxon>Agaricomycotina</taxon>
        <taxon>Agaricomycetes</taxon>
        <taxon>Agaricomycetidae</taxon>
        <taxon>Agaricales</taxon>
        <taxon>Pluteineae</taxon>
        <taxon>Amanitaceae</taxon>
        <taxon>Amanita</taxon>
    </lineage>
</organism>
<dbReference type="Proteomes" id="UP000054549">
    <property type="component" value="Unassembled WGS sequence"/>
</dbReference>
<evidence type="ECO:0000313" key="2">
    <source>
        <dbReference type="EMBL" id="KIL62361.1"/>
    </source>
</evidence>
<gene>
    <name evidence="2" type="ORF">M378DRAFT_32061</name>
</gene>